<reference evidence="1" key="1">
    <citation type="journal article" date="2023" name="Insect Mol. Biol.">
        <title>Genome sequencing provides insights into the evolution of gene families encoding plant cell wall-degrading enzymes in longhorned beetles.</title>
        <authorList>
            <person name="Shin N.R."/>
            <person name="Okamura Y."/>
            <person name="Kirsch R."/>
            <person name="Pauchet Y."/>
        </authorList>
    </citation>
    <scope>NUCLEOTIDE SEQUENCE</scope>
    <source>
        <strain evidence="1">MMC_N1</strain>
    </source>
</reference>
<dbReference type="EMBL" id="JAPWTJ010002763">
    <property type="protein sequence ID" value="KAJ8964609.1"/>
    <property type="molecule type" value="Genomic_DNA"/>
</dbReference>
<gene>
    <name evidence="1" type="ORF">NQ317_019861</name>
</gene>
<accession>A0ABQ9IU94</accession>
<keyword evidence="2" id="KW-1185">Reference proteome</keyword>
<name>A0ABQ9IU94_9CUCU</name>
<sequence>MNFHNNHVQAEKTLQEVLNAALALEHLCYKSKLTMWEPLTIAEKKFNAETHSYVRLDFWGSILDSFASIRTRIVTLI</sequence>
<protein>
    <submittedName>
        <fullName evidence="1">Uncharacterized protein</fullName>
    </submittedName>
</protein>
<evidence type="ECO:0000313" key="2">
    <source>
        <dbReference type="Proteomes" id="UP001162164"/>
    </source>
</evidence>
<comment type="caution">
    <text evidence="1">The sequence shown here is derived from an EMBL/GenBank/DDBJ whole genome shotgun (WGS) entry which is preliminary data.</text>
</comment>
<dbReference type="Proteomes" id="UP001162164">
    <property type="component" value="Unassembled WGS sequence"/>
</dbReference>
<proteinExistence type="predicted"/>
<organism evidence="1 2">
    <name type="scientific">Molorchus minor</name>
    <dbReference type="NCBI Taxonomy" id="1323400"/>
    <lineage>
        <taxon>Eukaryota</taxon>
        <taxon>Metazoa</taxon>
        <taxon>Ecdysozoa</taxon>
        <taxon>Arthropoda</taxon>
        <taxon>Hexapoda</taxon>
        <taxon>Insecta</taxon>
        <taxon>Pterygota</taxon>
        <taxon>Neoptera</taxon>
        <taxon>Endopterygota</taxon>
        <taxon>Coleoptera</taxon>
        <taxon>Polyphaga</taxon>
        <taxon>Cucujiformia</taxon>
        <taxon>Chrysomeloidea</taxon>
        <taxon>Cerambycidae</taxon>
        <taxon>Lamiinae</taxon>
        <taxon>Monochamini</taxon>
        <taxon>Molorchus</taxon>
    </lineage>
</organism>
<evidence type="ECO:0000313" key="1">
    <source>
        <dbReference type="EMBL" id="KAJ8964609.1"/>
    </source>
</evidence>